<sequence length="522" mass="57274">MAGRSASRAPPAMVEDVDEDGNVIDGSYQYARSNVASPVKTQMNTGRKKSSSRRTTSVSPPYSESDSTELPSTSRSKTKEKRSSMKSSKGKDPVVDKRPVVRSSKTTPARTREPDEASYYGVPHKTIATSRPRAQTARPHSYYGQPRPPVAPSAFYHPGPPGLNPTSYPPPQWGGPSPLGSSPLSTSPLGHPSDYFSKPPDSLAQRFRPRSAMGFHQGSYGPEEYEAPPQDNHLVRRPSLTTRSTKEQEDRRRMPPPSLARPQTAGPARQLFKPPPPSQPRKAVLFNEHDLEDESDHDGGHRRTSIDFTKLSLRPRRQSMSPEYYEEAYTSLQPASSKAKRESRRSASYAFEDKAKLAAQYQDQVSGASRSNLTAENLRQVKNGGSSHSTRSSASRDASSYRQSATTRTTRSGSGDDDITIKVPEGAVVEVGNATVKCFNGGEINIGRSGGGSDRGTVYDDDLKSRATRTDRPSNRHRASSLRRALPAPPRYAPPHSYYPDPTPYRSVYPQYPGTGAYGDYI</sequence>
<comment type="caution">
    <text evidence="2">The sequence shown here is derived from an EMBL/GenBank/DDBJ whole genome shotgun (WGS) entry which is preliminary data.</text>
</comment>
<organism evidence="2 3">
    <name type="scientific">Neoarthrinium moseri</name>
    <dbReference type="NCBI Taxonomy" id="1658444"/>
    <lineage>
        <taxon>Eukaryota</taxon>
        <taxon>Fungi</taxon>
        <taxon>Dikarya</taxon>
        <taxon>Ascomycota</taxon>
        <taxon>Pezizomycotina</taxon>
        <taxon>Sordariomycetes</taxon>
        <taxon>Xylariomycetidae</taxon>
        <taxon>Amphisphaeriales</taxon>
        <taxon>Apiosporaceae</taxon>
        <taxon>Neoarthrinium</taxon>
    </lineage>
</organism>
<dbReference type="EMBL" id="JAFIMR010000007">
    <property type="protein sequence ID" value="KAI1876585.1"/>
    <property type="molecule type" value="Genomic_DNA"/>
</dbReference>
<evidence type="ECO:0000256" key="1">
    <source>
        <dbReference type="SAM" id="MobiDB-lite"/>
    </source>
</evidence>
<feature type="region of interest" description="Disordered" evidence="1">
    <location>
        <begin position="1"/>
        <end position="348"/>
    </location>
</feature>
<feature type="compositionally biased region" description="Polar residues" evidence="1">
    <location>
        <begin position="30"/>
        <end position="45"/>
    </location>
</feature>
<protein>
    <submittedName>
        <fullName evidence="2">Uncharacterized protein</fullName>
    </submittedName>
</protein>
<gene>
    <name evidence="2" type="ORF">JX265_004111</name>
</gene>
<name>A0A9P9WRK3_9PEZI</name>
<feature type="compositionally biased region" description="Pro residues" evidence="1">
    <location>
        <begin position="158"/>
        <end position="173"/>
    </location>
</feature>
<feature type="compositionally biased region" description="Polar residues" evidence="1">
    <location>
        <begin position="58"/>
        <end position="71"/>
    </location>
</feature>
<evidence type="ECO:0000313" key="3">
    <source>
        <dbReference type="Proteomes" id="UP000829685"/>
    </source>
</evidence>
<feature type="compositionally biased region" description="Polar residues" evidence="1">
    <location>
        <begin position="362"/>
        <end position="377"/>
    </location>
</feature>
<feature type="compositionally biased region" description="Basic and acidic residues" evidence="1">
    <location>
        <begin position="457"/>
        <end position="474"/>
    </location>
</feature>
<dbReference type="Proteomes" id="UP000829685">
    <property type="component" value="Unassembled WGS sequence"/>
</dbReference>
<dbReference type="OrthoDB" id="4898142at2759"/>
<proteinExistence type="predicted"/>
<accession>A0A9P9WRK3</accession>
<feature type="compositionally biased region" description="Basic and acidic residues" evidence="1">
    <location>
        <begin position="89"/>
        <end position="99"/>
    </location>
</feature>
<feature type="region of interest" description="Disordered" evidence="1">
    <location>
        <begin position="446"/>
        <end position="508"/>
    </location>
</feature>
<feature type="region of interest" description="Disordered" evidence="1">
    <location>
        <begin position="362"/>
        <end position="420"/>
    </location>
</feature>
<feature type="compositionally biased region" description="Basic and acidic residues" evidence="1">
    <location>
        <begin position="244"/>
        <end position="253"/>
    </location>
</feature>
<feature type="compositionally biased region" description="Low complexity" evidence="1">
    <location>
        <begin position="386"/>
        <end position="413"/>
    </location>
</feature>
<reference evidence="2" key="1">
    <citation type="submission" date="2021-03" db="EMBL/GenBank/DDBJ databases">
        <title>Revisited historic fungal species revealed as producer of novel bioactive compounds through whole genome sequencing and comparative genomics.</title>
        <authorList>
            <person name="Vignolle G.A."/>
            <person name="Hochenegger N."/>
            <person name="Mach R.L."/>
            <person name="Mach-Aigner A.R."/>
            <person name="Javad Rahimi M."/>
            <person name="Salim K.A."/>
            <person name="Chan C.M."/>
            <person name="Lim L.B.L."/>
            <person name="Cai F."/>
            <person name="Druzhinina I.S."/>
            <person name="U'Ren J.M."/>
            <person name="Derntl C."/>
        </authorList>
    </citation>
    <scope>NUCLEOTIDE SEQUENCE</scope>
    <source>
        <strain evidence="2">TUCIM 5799</strain>
    </source>
</reference>
<feature type="compositionally biased region" description="Low complexity" evidence="1">
    <location>
        <begin position="174"/>
        <end position="193"/>
    </location>
</feature>
<keyword evidence="3" id="KW-1185">Reference proteome</keyword>
<dbReference type="AlphaFoldDB" id="A0A9P9WRK3"/>
<evidence type="ECO:0000313" key="2">
    <source>
        <dbReference type="EMBL" id="KAI1876585.1"/>
    </source>
</evidence>